<dbReference type="EMBL" id="REGN01000429">
    <property type="protein sequence ID" value="RNA41991.1"/>
    <property type="molecule type" value="Genomic_DNA"/>
</dbReference>
<evidence type="ECO:0000259" key="1">
    <source>
        <dbReference type="Pfam" id="PF04218"/>
    </source>
</evidence>
<dbReference type="Pfam" id="PF04218">
    <property type="entry name" value="CENP-B_N"/>
    <property type="match status" value="1"/>
</dbReference>
<reference evidence="2 3" key="1">
    <citation type="journal article" date="2018" name="Sci. Rep.">
        <title>Genomic signatures of local adaptation to the degree of environmental predictability in rotifers.</title>
        <authorList>
            <person name="Franch-Gras L."/>
            <person name="Hahn C."/>
            <person name="Garcia-Roger E.M."/>
            <person name="Carmona M.J."/>
            <person name="Serra M."/>
            <person name="Gomez A."/>
        </authorList>
    </citation>
    <scope>NUCLEOTIDE SEQUENCE [LARGE SCALE GENOMIC DNA]</scope>
    <source>
        <strain evidence="2">HYR1</strain>
    </source>
</reference>
<name>A0A3M7T1T5_BRAPC</name>
<comment type="caution">
    <text evidence="2">The sequence shown here is derived from an EMBL/GenBank/DDBJ whole genome shotgun (WGS) entry which is preliminary data.</text>
</comment>
<dbReference type="OrthoDB" id="6379347at2759"/>
<accession>A0A3M7T1T5</accession>
<evidence type="ECO:0000313" key="2">
    <source>
        <dbReference type="EMBL" id="RNA41991.1"/>
    </source>
</evidence>
<evidence type="ECO:0000313" key="3">
    <source>
        <dbReference type="Proteomes" id="UP000276133"/>
    </source>
</evidence>
<dbReference type="AlphaFoldDB" id="A0A3M7T1T5"/>
<organism evidence="2 3">
    <name type="scientific">Brachionus plicatilis</name>
    <name type="common">Marine rotifer</name>
    <name type="synonym">Brachionus muelleri</name>
    <dbReference type="NCBI Taxonomy" id="10195"/>
    <lineage>
        <taxon>Eukaryota</taxon>
        <taxon>Metazoa</taxon>
        <taxon>Spiralia</taxon>
        <taxon>Gnathifera</taxon>
        <taxon>Rotifera</taxon>
        <taxon>Eurotatoria</taxon>
        <taxon>Monogononta</taxon>
        <taxon>Pseudotrocha</taxon>
        <taxon>Ploima</taxon>
        <taxon>Brachionidae</taxon>
        <taxon>Brachionus</taxon>
    </lineage>
</organism>
<sequence>MYERKLLISPEISLKLEMIEDYNNKATPTELSRKYGLAASTISTIVKNQEAIKKASESMRDIKKAKRLREPEYKELEKIPGYEMR</sequence>
<dbReference type="InterPro" id="IPR009057">
    <property type="entry name" value="Homeodomain-like_sf"/>
</dbReference>
<dbReference type="Gene3D" id="1.10.10.60">
    <property type="entry name" value="Homeodomain-like"/>
    <property type="match status" value="1"/>
</dbReference>
<feature type="domain" description="HTH psq-type" evidence="1">
    <location>
        <begin position="15"/>
        <end position="54"/>
    </location>
</feature>
<protein>
    <recommendedName>
        <fullName evidence="1">HTH psq-type domain-containing protein</fullName>
    </recommendedName>
</protein>
<gene>
    <name evidence="2" type="ORF">BpHYR1_050717</name>
</gene>
<dbReference type="SUPFAM" id="SSF46689">
    <property type="entry name" value="Homeodomain-like"/>
    <property type="match status" value="1"/>
</dbReference>
<dbReference type="GO" id="GO:0003677">
    <property type="term" value="F:DNA binding"/>
    <property type="evidence" value="ECO:0007669"/>
    <property type="project" value="InterPro"/>
</dbReference>
<proteinExistence type="predicted"/>
<dbReference type="Proteomes" id="UP000276133">
    <property type="component" value="Unassembled WGS sequence"/>
</dbReference>
<dbReference type="InterPro" id="IPR007889">
    <property type="entry name" value="HTH_Psq"/>
</dbReference>
<keyword evidence="3" id="KW-1185">Reference proteome</keyword>